<dbReference type="Proteomes" id="UP001595818">
    <property type="component" value="Unassembled WGS sequence"/>
</dbReference>
<organism evidence="2 3">
    <name type="scientific">Negadavirga shengliensis</name>
    <dbReference type="NCBI Taxonomy" id="1389218"/>
    <lineage>
        <taxon>Bacteria</taxon>
        <taxon>Pseudomonadati</taxon>
        <taxon>Bacteroidota</taxon>
        <taxon>Cytophagia</taxon>
        <taxon>Cytophagales</taxon>
        <taxon>Cyclobacteriaceae</taxon>
        <taxon>Negadavirga</taxon>
    </lineage>
</organism>
<dbReference type="EMBL" id="JBHSJJ010000008">
    <property type="protein sequence ID" value="MFC4872927.1"/>
    <property type="molecule type" value="Genomic_DNA"/>
</dbReference>
<gene>
    <name evidence="2" type="ORF">ACFPFU_14615</name>
</gene>
<proteinExistence type="predicted"/>
<evidence type="ECO:0000313" key="3">
    <source>
        <dbReference type="Proteomes" id="UP001595818"/>
    </source>
</evidence>
<accession>A0ABV9T367</accession>
<keyword evidence="3" id="KW-1185">Reference proteome</keyword>
<protein>
    <submittedName>
        <fullName evidence="2">DUF3347 domain-containing protein</fullName>
    </submittedName>
</protein>
<name>A0ABV9T367_9BACT</name>
<evidence type="ECO:0000313" key="2">
    <source>
        <dbReference type="EMBL" id="MFC4872927.1"/>
    </source>
</evidence>
<evidence type="ECO:0000259" key="1">
    <source>
        <dbReference type="Pfam" id="PF11827"/>
    </source>
</evidence>
<dbReference type="InterPro" id="IPR021782">
    <property type="entry name" value="DUF3347"/>
</dbReference>
<reference evidence="3" key="1">
    <citation type="journal article" date="2019" name="Int. J. Syst. Evol. Microbiol.">
        <title>The Global Catalogue of Microorganisms (GCM) 10K type strain sequencing project: providing services to taxonomists for standard genome sequencing and annotation.</title>
        <authorList>
            <consortium name="The Broad Institute Genomics Platform"/>
            <consortium name="The Broad Institute Genome Sequencing Center for Infectious Disease"/>
            <person name="Wu L."/>
            <person name="Ma J."/>
        </authorList>
    </citation>
    <scope>NUCLEOTIDE SEQUENCE [LARGE SCALE GENOMIC DNA]</scope>
    <source>
        <strain evidence="3">CGMCC 4.7466</strain>
    </source>
</reference>
<comment type="caution">
    <text evidence="2">The sequence shown here is derived from an EMBL/GenBank/DDBJ whole genome shotgun (WGS) entry which is preliminary data.</text>
</comment>
<dbReference type="Pfam" id="PF11827">
    <property type="entry name" value="DUF3347"/>
    <property type="match status" value="1"/>
</dbReference>
<dbReference type="RefSeq" id="WP_377065510.1">
    <property type="nucleotide sequence ID" value="NZ_JBHSJJ010000008.1"/>
</dbReference>
<sequence length="173" mass="19069">MKKTAFILGLISVIAWNGCSKHQHHDETGERREETTENVIAFKDRQLDVAYNSYIQLKDALVEASEKAAQQAAADLVDALEGVEDSERALGSARKIESAAHLADQRKAFKALSDEMLILVKNNKPESGQVYLVHCPMADDNKGGSWLSSLNEVRNPYYGDAMLTCGSVKETID</sequence>
<feature type="domain" description="DUF3347" evidence="1">
    <location>
        <begin position="51"/>
        <end position="127"/>
    </location>
</feature>